<gene>
    <name evidence="1" type="ORF">MENT_LOCUS37231</name>
</gene>
<sequence>MDINFIPLAIVNRFEFCASLRNLACNSAEATKQRLSGIKASETCVYKSFYSN</sequence>
<dbReference type="Proteomes" id="UP000580250">
    <property type="component" value="Unassembled WGS sequence"/>
</dbReference>
<proteinExistence type="predicted"/>
<dbReference type="EMBL" id="CAJEWN010000519">
    <property type="protein sequence ID" value="CAD2184852.1"/>
    <property type="molecule type" value="Genomic_DNA"/>
</dbReference>
<protein>
    <submittedName>
        <fullName evidence="1">Uncharacterized protein</fullName>
    </submittedName>
</protein>
<evidence type="ECO:0000313" key="1">
    <source>
        <dbReference type="EMBL" id="CAD2184852.1"/>
    </source>
</evidence>
<comment type="caution">
    <text evidence="1">The sequence shown here is derived from an EMBL/GenBank/DDBJ whole genome shotgun (WGS) entry which is preliminary data.</text>
</comment>
<evidence type="ECO:0000313" key="2">
    <source>
        <dbReference type="Proteomes" id="UP000580250"/>
    </source>
</evidence>
<accession>A0A6V7WCX6</accession>
<dbReference type="AlphaFoldDB" id="A0A6V7WCX6"/>
<name>A0A6V7WCX6_MELEN</name>
<reference evidence="1 2" key="1">
    <citation type="submission" date="2020-08" db="EMBL/GenBank/DDBJ databases">
        <authorList>
            <person name="Koutsovoulos G."/>
            <person name="Danchin GJ E."/>
        </authorList>
    </citation>
    <scope>NUCLEOTIDE SEQUENCE [LARGE SCALE GENOMIC DNA]</scope>
</reference>
<organism evidence="1 2">
    <name type="scientific">Meloidogyne enterolobii</name>
    <name type="common">Root-knot nematode worm</name>
    <name type="synonym">Meloidogyne mayaguensis</name>
    <dbReference type="NCBI Taxonomy" id="390850"/>
    <lineage>
        <taxon>Eukaryota</taxon>
        <taxon>Metazoa</taxon>
        <taxon>Ecdysozoa</taxon>
        <taxon>Nematoda</taxon>
        <taxon>Chromadorea</taxon>
        <taxon>Rhabditida</taxon>
        <taxon>Tylenchina</taxon>
        <taxon>Tylenchomorpha</taxon>
        <taxon>Tylenchoidea</taxon>
        <taxon>Meloidogynidae</taxon>
        <taxon>Meloidogyninae</taxon>
        <taxon>Meloidogyne</taxon>
    </lineage>
</organism>